<gene>
    <name evidence="1" type="ORF">PIB30_103890</name>
</gene>
<organism evidence="1 2">
    <name type="scientific">Stylosanthes scabra</name>
    <dbReference type="NCBI Taxonomy" id="79078"/>
    <lineage>
        <taxon>Eukaryota</taxon>
        <taxon>Viridiplantae</taxon>
        <taxon>Streptophyta</taxon>
        <taxon>Embryophyta</taxon>
        <taxon>Tracheophyta</taxon>
        <taxon>Spermatophyta</taxon>
        <taxon>Magnoliopsida</taxon>
        <taxon>eudicotyledons</taxon>
        <taxon>Gunneridae</taxon>
        <taxon>Pentapetalae</taxon>
        <taxon>rosids</taxon>
        <taxon>fabids</taxon>
        <taxon>Fabales</taxon>
        <taxon>Fabaceae</taxon>
        <taxon>Papilionoideae</taxon>
        <taxon>50 kb inversion clade</taxon>
        <taxon>dalbergioids sensu lato</taxon>
        <taxon>Dalbergieae</taxon>
        <taxon>Pterocarpus clade</taxon>
        <taxon>Stylosanthes</taxon>
    </lineage>
</organism>
<accession>A0ABU6QZI7</accession>
<name>A0ABU6QZI7_9FABA</name>
<dbReference type="EMBL" id="JASCZI010003469">
    <property type="protein sequence ID" value="MED6116832.1"/>
    <property type="molecule type" value="Genomic_DNA"/>
</dbReference>
<evidence type="ECO:0000313" key="2">
    <source>
        <dbReference type="Proteomes" id="UP001341840"/>
    </source>
</evidence>
<protein>
    <submittedName>
        <fullName evidence="1">Uncharacterized protein</fullName>
    </submittedName>
</protein>
<sequence length="51" mass="5805">MEQQRETRGKSPFRREITEKRYGLSVCASLHGDPLTRLLYPVAAVAQIISM</sequence>
<proteinExistence type="predicted"/>
<evidence type="ECO:0000313" key="1">
    <source>
        <dbReference type="EMBL" id="MED6116832.1"/>
    </source>
</evidence>
<dbReference type="Proteomes" id="UP001341840">
    <property type="component" value="Unassembled WGS sequence"/>
</dbReference>
<reference evidence="1 2" key="1">
    <citation type="journal article" date="2023" name="Plants (Basel)">
        <title>Bridging the Gap: Combining Genomics and Transcriptomics Approaches to Understand Stylosanthes scabra, an Orphan Legume from the Brazilian Caatinga.</title>
        <authorList>
            <person name="Ferreira-Neto J.R.C."/>
            <person name="da Silva M.D."/>
            <person name="Binneck E."/>
            <person name="de Melo N.F."/>
            <person name="da Silva R.H."/>
            <person name="de Melo A.L.T.M."/>
            <person name="Pandolfi V."/>
            <person name="Bustamante F.O."/>
            <person name="Brasileiro-Vidal A.C."/>
            <person name="Benko-Iseppon A.M."/>
        </authorList>
    </citation>
    <scope>NUCLEOTIDE SEQUENCE [LARGE SCALE GENOMIC DNA]</scope>
    <source>
        <tissue evidence="1">Leaves</tissue>
    </source>
</reference>
<keyword evidence="2" id="KW-1185">Reference proteome</keyword>
<comment type="caution">
    <text evidence="1">The sequence shown here is derived from an EMBL/GenBank/DDBJ whole genome shotgun (WGS) entry which is preliminary data.</text>
</comment>